<protein>
    <submittedName>
        <fullName evidence="3">DUF4330 family protein</fullName>
    </submittedName>
</protein>
<dbReference type="EMBL" id="CP001932">
    <property type="protein sequence ID" value="ADD03762.1"/>
    <property type="molecule type" value="Genomic_DNA"/>
</dbReference>
<evidence type="ECO:0000256" key="1">
    <source>
        <dbReference type="SAM" id="MobiDB-lite"/>
    </source>
</evidence>
<reference evidence="3 5" key="2">
    <citation type="journal article" date="2012" name="BMC Genomics">
        <title>A comparative genomics perspective on the genetic content of the alkaliphilic haloarchaeon Natrialba magadii ATCC 43099T.</title>
        <authorList>
            <person name="Siddaramappa S."/>
            <person name="Challacombe J.F."/>
            <person name="Decastro R.E."/>
            <person name="Pfeiffer F."/>
            <person name="Sastre D.E."/>
            <person name="Gimenez M.I."/>
            <person name="Paggi R.A."/>
            <person name="Detter J.C."/>
            <person name="Davenport K.W."/>
            <person name="Goodwin L.A."/>
            <person name="Kyrpides N."/>
            <person name="Tapia R."/>
            <person name="Pitluck S."/>
            <person name="Lucas S."/>
            <person name="Woyke T."/>
            <person name="Maupin-Furlow J.A."/>
        </authorList>
    </citation>
    <scope>NUCLEOTIDE SEQUENCE [LARGE SCALE GENOMIC DNA]</scope>
    <source>
        <strain evidence="3">ATCC 43099</strain>
        <strain evidence="5">ATCC 43099 / DSM 3394 / CCM 3739 / CIP 104546 / IAM 13178 / JCM 8861 / NBRC 102185 / NCIMB 2190 / MS3</strain>
    </source>
</reference>
<dbReference type="EMBL" id="AOHS01000008">
    <property type="protein sequence ID" value="ELY33817.1"/>
    <property type="molecule type" value="Genomic_DNA"/>
</dbReference>
<gene>
    <name evidence="3" type="ordered locus">Nmag_0170</name>
    <name evidence="4" type="ORF">C500_01288</name>
</gene>
<dbReference type="KEGG" id="nmg:Nmag_0170"/>
<evidence type="ECO:0000313" key="5">
    <source>
        <dbReference type="Proteomes" id="UP000001879"/>
    </source>
</evidence>
<dbReference type="Proteomes" id="UP000001879">
    <property type="component" value="Chromosome"/>
</dbReference>
<sequence>MAVIDEDGNIFGVVNVVDALVILMVLAVVVAGAALVMGSGDEPTDEGASESEPEGESETRYVTLELGEQPEYVTERLDNGTVATIAGSGEQVTVTDVHVTPSSPNGAQEALVRAEIDGVATPDEYDRDVFRVGDGPLHLGESLRLDLGWYATNGTVSAVSTDHDTLDIESTTTTAEVELSSVAPSVADELAENMTETAHGETIATVTAVEREPATVIAETEDGELFETEHPQNEDVTLTVDLATTERDGEPGVQFRGDRLTAGSTIALDLESTTVSGTVIELE</sequence>
<reference evidence="3" key="4">
    <citation type="submission" date="2016-09" db="EMBL/GenBank/DDBJ databases">
        <authorList>
            <person name="Pfeiffer F."/>
        </authorList>
    </citation>
    <scope>NUCLEOTIDE SEQUENCE</scope>
    <source>
        <strain evidence="3">ATCC 43099</strain>
    </source>
</reference>
<reference evidence="4 6" key="3">
    <citation type="journal article" date="2014" name="PLoS Genet.">
        <title>Phylogenetically driven sequencing of extremely halophilic archaea reveals strategies for static and dynamic osmo-response.</title>
        <authorList>
            <person name="Becker E.A."/>
            <person name="Seitzer P.M."/>
            <person name="Tritt A."/>
            <person name="Larsen D."/>
            <person name="Krusor M."/>
            <person name="Yao A.I."/>
            <person name="Wu D."/>
            <person name="Madern D."/>
            <person name="Eisen J.A."/>
            <person name="Darling A.E."/>
            <person name="Facciotti M.T."/>
        </authorList>
    </citation>
    <scope>NUCLEOTIDE SEQUENCE [LARGE SCALE GENOMIC DNA]</scope>
    <source>
        <strain evidence="6">ATCC 43099 / DSM 3394 / CCM 3739 / CIP 104546 / IAM 13178 / JCM 8861 / NBRC 102185 / NCIMB 2190 / MS3</strain>
        <strain evidence="4">MS-3</strain>
    </source>
</reference>
<dbReference type="eggNOG" id="arCOG07778">
    <property type="taxonomic scope" value="Archaea"/>
</dbReference>
<keyword evidence="5" id="KW-1185">Reference proteome</keyword>
<dbReference type="AlphaFoldDB" id="D3SWH0"/>
<name>D3SWH0_NATMM</name>
<keyword evidence="2" id="KW-1133">Transmembrane helix</keyword>
<dbReference type="PaxDb" id="547559-Nmag_0170"/>
<dbReference type="GeneID" id="8822989"/>
<dbReference type="InterPro" id="IPR025480">
    <property type="entry name" value="DUF4330"/>
</dbReference>
<organism evidence="3 5">
    <name type="scientific">Natrialba magadii (strain ATCC 43099 / DSM 3394 / CCM 3739 / CIP 104546 / IAM 13178 / JCM 8861 / NBRC 102185 / NCIMB 2190 / MS3)</name>
    <name type="common">Natronobacterium magadii</name>
    <dbReference type="NCBI Taxonomy" id="547559"/>
    <lineage>
        <taxon>Archaea</taxon>
        <taxon>Methanobacteriati</taxon>
        <taxon>Methanobacteriota</taxon>
        <taxon>Stenosarchaea group</taxon>
        <taxon>Halobacteria</taxon>
        <taxon>Halobacteriales</taxon>
        <taxon>Natrialbaceae</taxon>
        <taxon>Natrialba</taxon>
    </lineage>
</organism>
<reference evidence="5" key="1">
    <citation type="submission" date="2010-02" db="EMBL/GenBank/DDBJ databases">
        <title>Complete sequence of chromosome of Natrialba magadii ATCC 43099.</title>
        <authorList>
            <consortium name="US DOE Joint Genome Institute"/>
            <person name="Lucas S."/>
            <person name="Copeland A."/>
            <person name="Lapidus A."/>
            <person name="Cheng J.-F."/>
            <person name="Bruce D."/>
            <person name="Goodwin L."/>
            <person name="Pitluck S."/>
            <person name="Davenport K."/>
            <person name="Saunders E."/>
            <person name="Detter J.C."/>
            <person name="Han C."/>
            <person name="Tapia R."/>
            <person name="Land M."/>
            <person name="Hauser L."/>
            <person name="Kyrpides N."/>
            <person name="Mikhailova N."/>
            <person name="De Castro R.E."/>
            <person name="Maupin-Furlow J.A."/>
            <person name="Woyke T."/>
        </authorList>
    </citation>
    <scope>NUCLEOTIDE SEQUENCE [LARGE SCALE GENOMIC DNA]</scope>
    <source>
        <strain evidence="5">ATCC 43099 / DSM 3394 / CCM 3739 / CIP 104546 / IAM 13178 / JCM 8861 / NBRC 102185 / NCIMB 2190 / MS3</strain>
    </source>
</reference>
<dbReference type="OrthoDB" id="202569at2157"/>
<evidence type="ECO:0000313" key="6">
    <source>
        <dbReference type="Proteomes" id="UP000011543"/>
    </source>
</evidence>
<evidence type="ECO:0000256" key="2">
    <source>
        <dbReference type="SAM" id="Phobius"/>
    </source>
</evidence>
<dbReference type="RefSeq" id="WP_004213582.1">
    <property type="nucleotide sequence ID" value="NC_013922.1"/>
</dbReference>
<keyword evidence="2" id="KW-0812">Transmembrane</keyword>
<feature type="transmembrane region" description="Helical" evidence="2">
    <location>
        <begin position="12"/>
        <end position="36"/>
    </location>
</feature>
<evidence type="ECO:0000313" key="4">
    <source>
        <dbReference type="EMBL" id="ELY33817.1"/>
    </source>
</evidence>
<accession>D3SWH0</accession>
<feature type="compositionally biased region" description="Acidic residues" evidence="1">
    <location>
        <begin position="42"/>
        <end position="56"/>
    </location>
</feature>
<dbReference type="Pfam" id="PF14221">
    <property type="entry name" value="DUF4330"/>
    <property type="match status" value="2"/>
</dbReference>
<feature type="region of interest" description="Disordered" evidence="1">
    <location>
        <begin position="38"/>
        <end position="59"/>
    </location>
</feature>
<evidence type="ECO:0000313" key="3">
    <source>
        <dbReference type="EMBL" id="ADD03762.1"/>
    </source>
</evidence>
<keyword evidence="2" id="KW-0472">Membrane</keyword>
<dbReference type="HOGENOM" id="CLU_046962_0_0_2"/>
<proteinExistence type="predicted"/>
<dbReference type="Proteomes" id="UP000011543">
    <property type="component" value="Unassembled WGS sequence"/>
</dbReference>
<dbReference type="PATRIC" id="fig|547559.17.peg.243"/>